<reference evidence="1 2" key="2">
    <citation type="submission" date="2021-10" db="EMBL/GenBank/DDBJ databases">
        <authorList>
            <person name="Piombo E."/>
        </authorList>
    </citation>
    <scope>NUCLEOTIDE SEQUENCE [LARGE SCALE GENOMIC DNA]</scope>
</reference>
<sequence>MRVNIGIAASVVASTISTWPPIQPYDAVDCVQNQHGALLITKDCLDPDYASIIIDNETDADDPVPHHRVSGHFNGTDTDFNLYFPPPHQWKGRFFQLVYPSQNSTADDNEIEFGVESGGVTVHGAGTTGYRADAALAKFTRQLAREYYKISSEKIHGYVYGGSGGSLKTVGAAENTFGVWDGCVVLIQAVPMSIPYNWNMRSLGGLILAQHKDEIISAVQPGGSGDPYRGLDKVEKDVLREISALGIPPRGWEDWEAIAGNSTQLWQTMKDIAVPMIQDMDSTYVDDFWAKQGYAGSEKGALGDRFRDALIEFNSTIHSVNVGEDRLVSEFVLENLPTHAADAVGLGFSVMVNGTQRWFSGTLDFSSRTVYILAGAAEVTLAALTQGENIIVDNRWFLAAHTYHRHQLPQSQGGWYAHDCLRHGNGSAIYPQRAIVAGPLISQSSAGGGLHSGNITMKTIVMDNLLDFDALPWHADWYKDQVEKAKGSLDDHFRLYYNDNADHLMGHLSAPITRRVVDFTGLYQQHLRDLVLWEEEGIVPPQPTNYTIEGGQVSVPPSATDRRGIQPVVKARIAGGDHIQVTAGQRVEIRVEAQVPTNVGQIVKVEFDPLGTGDFSSQSITVGAEVELSFSFAYATPGVYFAGVRVASHREGDVNTNIALAWNLDRVKVEVLP</sequence>
<dbReference type="AlphaFoldDB" id="A0A9N9WBK4"/>
<dbReference type="OrthoDB" id="2580675at2759"/>
<accession>A0A9N9WBK4</accession>
<gene>
    <name evidence="1" type="ORF">CSOL1703_00012304</name>
</gene>
<evidence type="ECO:0000313" key="2">
    <source>
        <dbReference type="Proteomes" id="UP000775872"/>
    </source>
</evidence>
<protein>
    <submittedName>
        <fullName evidence="1">Uncharacterized protein</fullName>
    </submittedName>
</protein>
<dbReference type="Proteomes" id="UP000775872">
    <property type="component" value="Unassembled WGS sequence"/>
</dbReference>
<dbReference type="EMBL" id="CABFOC020000013">
    <property type="protein sequence ID" value="CAH0045676.1"/>
    <property type="molecule type" value="Genomic_DNA"/>
</dbReference>
<comment type="caution">
    <text evidence="1">The sequence shown here is derived from an EMBL/GenBank/DDBJ whole genome shotgun (WGS) entry which is preliminary data.</text>
</comment>
<name>A0A9N9WBK4_9HYPO</name>
<keyword evidence="2" id="KW-1185">Reference proteome</keyword>
<organism evidence="1 2">
    <name type="scientific">Clonostachys solani</name>
    <dbReference type="NCBI Taxonomy" id="160281"/>
    <lineage>
        <taxon>Eukaryota</taxon>
        <taxon>Fungi</taxon>
        <taxon>Dikarya</taxon>
        <taxon>Ascomycota</taxon>
        <taxon>Pezizomycotina</taxon>
        <taxon>Sordariomycetes</taxon>
        <taxon>Hypocreomycetidae</taxon>
        <taxon>Hypocreales</taxon>
        <taxon>Bionectriaceae</taxon>
        <taxon>Clonostachys</taxon>
    </lineage>
</organism>
<reference evidence="2" key="1">
    <citation type="submission" date="2019-06" db="EMBL/GenBank/DDBJ databases">
        <authorList>
            <person name="Broberg M."/>
        </authorList>
    </citation>
    <scope>NUCLEOTIDE SEQUENCE [LARGE SCALE GENOMIC DNA]</scope>
</reference>
<evidence type="ECO:0000313" key="1">
    <source>
        <dbReference type="EMBL" id="CAH0045676.1"/>
    </source>
</evidence>
<proteinExistence type="predicted"/>